<reference evidence="2" key="2">
    <citation type="journal article" date="2021" name="Viruses">
        <title>Illuminating the Plant Rhabdovirus Landscape through Metatranscriptomics Data.</title>
        <authorList>
            <person name="Bejerman N."/>
            <person name="Dietzgen R.G."/>
            <person name="Debat H."/>
        </authorList>
    </citation>
    <scope>NUCLEOTIDE SEQUENCE</scope>
</reference>
<dbReference type="EMBL" id="BK014304">
    <property type="protein sequence ID" value="DAF42325.1"/>
    <property type="molecule type" value="Viral_cRNA"/>
</dbReference>
<keyword evidence="1" id="KW-0472">Membrane</keyword>
<accession>A0A8D9PGX9</accession>
<name>A0A8D9PGX9_9RHAB</name>
<keyword evidence="1" id="KW-0812">Transmembrane</keyword>
<reference evidence="2" key="1">
    <citation type="journal article" date="2021" name="J. Anim. Genet.">
        <title>Illuminating the plant rhabdovirus landscape through metatranscriptomics data.</title>
        <authorList>
            <person name="Bejerman N."/>
            <person name="Dietzgen R.G."/>
            <person name="Debat H."/>
        </authorList>
    </citation>
    <scope>NUCLEOTIDE SEQUENCE</scope>
</reference>
<proteinExistence type="predicted"/>
<keyword evidence="1" id="KW-1133">Transmembrane helix</keyword>
<dbReference type="GeneID" id="80541009"/>
<dbReference type="RefSeq" id="YP_010802285.1">
    <property type="nucleotide sequence ID" value="NC_076977.1"/>
</dbReference>
<evidence type="ECO:0000313" key="2">
    <source>
        <dbReference type="EMBL" id="DAF42325.1"/>
    </source>
</evidence>
<evidence type="ECO:0000313" key="3">
    <source>
        <dbReference type="Proteomes" id="UP001161608"/>
    </source>
</evidence>
<evidence type="ECO:0000256" key="1">
    <source>
        <dbReference type="SAM" id="Phobius"/>
    </source>
</evidence>
<protein>
    <submittedName>
        <fullName evidence="2">G</fullName>
    </submittedName>
</protein>
<dbReference type="KEGG" id="vg:80541009"/>
<dbReference type="Proteomes" id="UP001161608">
    <property type="component" value="Segment"/>
</dbReference>
<organism evidence="2 3">
    <name type="scientific">Glehnia littoralis virus 1</name>
    <dbReference type="NCBI Taxonomy" id="2793728"/>
    <lineage>
        <taxon>Viruses</taxon>
        <taxon>Riboviria</taxon>
        <taxon>Orthornavirae</taxon>
        <taxon>Negarnaviricota</taxon>
        <taxon>Haploviricotina</taxon>
        <taxon>Monjiviricetes</taxon>
        <taxon>Mononegavirales</taxon>
        <taxon>Rhabdoviridae</taxon>
        <taxon>Betarhabdovirinae</taxon>
        <taxon>Alphacytorhabdovirus</taxon>
        <taxon>Alphacytorhabdovirus glehniae</taxon>
        <taxon>Cytorhabdovirus glehniae</taxon>
    </lineage>
</organism>
<keyword evidence="3" id="KW-1185">Reference proteome</keyword>
<sequence>MEIFSLQFLFVLFNLLVLASAVHDYKYSIGPVCECLDPARPLGDFIKTCYRRCLMDPEPSARRTVQIHQTTAKSTGPSVVECSRIIQEQQFTQMWTFSTEASPIQHTVGSVSEFECLEAISENCPDYNCNHREPDALTPEYHYGSTTTVRRETISLISMPSSLMIESGSIMISPLSTPDLYKASDKKGFYKGKVYLWKDDVDSTTCPFESSASYGCDEYKGSDGNAYYMCAGGRFSVTPTRLGDDVAEKICKGLKLSSEGFLYKLLDESASNEKHSRLYITQTQGMTGDADYLRHKIQHAVTHLDSEICSNQCELLAIESRLTSFRDPIVRVGMTYYRLYGNGTATLCKTVTGCKLTNPILTCGNPPRVGVSCSTNSGLWDPLLPYMVPGGVCAKPDYHEKLSFSLGSESYVVDSGLTIQANSSYAHGVYPTAFSNLHQSGIQLTITDLEKLKPKWIASKGDGGGVSKTAKTHHKIESPSVNIGERAMGIYKSVSGFFSHLEHAIGMIIIIILSIVSVMFSIKLMKKVNHKPSKRFKVVNTEESEEASAWI</sequence>
<feature type="transmembrane region" description="Helical" evidence="1">
    <location>
        <begin position="504"/>
        <end position="525"/>
    </location>
</feature>